<keyword evidence="4" id="KW-0808">Transferase</keyword>
<reference evidence="9" key="1">
    <citation type="submission" date="2021-05" db="EMBL/GenBank/DDBJ databases">
        <title>Direct Submission.</title>
        <authorList>
            <person name="Li K."/>
            <person name="Gao J."/>
        </authorList>
    </citation>
    <scope>NUCLEOTIDE SEQUENCE [LARGE SCALE GENOMIC DNA]</scope>
    <source>
        <strain evidence="9">MG62</strain>
    </source>
</reference>
<dbReference type="Pfam" id="PF04464">
    <property type="entry name" value="Glyphos_transf"/>
    <property type="match status" value="1"/>
</dbReference>
<accession>A0ABX8FVI0</accession>
<evidence type="ECO:0000256" key="5">
    <source>
        <dbReference type="ARBA" id="ARBA00022944"/>
    </source>
</evidence>
<keyword evidence="9" id="KW-1185">Reference proteome</keyword>
<dbReference type="PANTHER" id="PTHR37316:SF3">
    <property type="entry name" value="TEICHOIC ACID GLYCEROL-PHOSPHATE TRANSFERASE"/>
    <property type="match status" value="1"/>
</dbReference>
<comment type="subcellular location">
    <subcellularLocation>
        <location evidence="1">Cell membrane</location>
        <topology evidence="1">Peripheral membrane protein</topology>
    </subcellularLocation>
</comment>
<keyword evidence="5" id="KW-0777">Teichoic acid biosynthesis</keyword>
<dbReference type="Gene3D" id="3.90.550.10">
    <property type="entry name" value="Spore Coat Polysaccharide Biosynthesis Protein SpsA, Chain A"/>
    <property type="match status" value="1"/>
</dbReference>
<comment type="similarity">
    <text evidence="2">Belongs to the CDP-glycerol glycerophosphotransferase family.</text>
</comment>
<keyword evidence="3" id="KW-1003">Cell membrane</keyword>
<dbReference type="Gene3D" id="3.40.50.11820">
    <property type="match status" value="1"/>
</dbReference>
<keyword evidence="6" id="KW-0472">Membrane</keyword>
<dbReference type="Gene3D" id="3.40.50.12580">
    <property type="match status" value="1"/>
</dbReference>
<dbReference type="InterPro" id="IPR007554">
    <property type="entry name" value="Glycerophosphate_synth"/>
</dbReference>
<dbReference type="Proteomes" id="UP000679629">
    <property type="component" value="Chromosome"/>
</dbReference>
<proteinExistence type="inferred from homology"/>
<protein>
    <submittedName>
        <fullName evidence="8">CDP-glycerol glycerophosphotransferase family protein</fullName>
    </submittedName>
</protein>
<evidence type="ECO:0000256" key="1">
    <source>
        <dbReference type="ARBA" id="ARBA00004202"/>
    </source>
</evidence>
<dbReference type="SUPFAM" id="SSF53448">
    <property type="entry name" value="Nucleotide-diphospho-sugar transferases"/>
    <property type="match status" value="1"/>
</dbReference>
<dbReference type="InterPro" id="IPR029044">
    <property type="entry name" value="Nucleotide-diphossugar_trans"/>
</dbReference>
<sequence>MPRFSIIVPVYKVQGFLRECLDSVLTQSYGDFEVIAVDDRSPDGSGAILDEYAARDARVRVLHLPENVGLGRARNAGRERAAGDYVLFLDSDDRCTPGLLAAVAARLETTGDPDMLVFDHVRTHWWGRGGRSDSADLLAEAGTETFRVRESPQYLKLFLVAWNKAYRRAFLEEHGLEYAAGLYEDAPVTYRSMVLADRIACLGRIGVEYRQRRQGAITRTPGRRHFEIFPQYEGLFAFLEQRPDLDWARPLLLERALDHMLFVLAREDRVRPADRGDFYREIRSFHRRHLPEGGFPEPDGWRGVETRLLASAPYASYAAVRRLRDLRASALGRKRRVVRKASGTALRTWYAAQSKRPLDPHLAVYSATHHRGVSGDPAAIHAKASEIAPHIRGVWVVREDAVDALPPGIDHVTPGSRRYHEVMARATYWVNNVNWPGTLAKRPGSVHIHTHQGTPLKYMGADLLTKPGARHGFDVPQMLRRADRWDYSLVAGLHAERAWERAYPCHFTSLRTGSPRNDALVGADPERGREVRERLGIPDGDTVVLYAPTRRDYRKGGHVDRFDPARFAEDLGPGHTLVVRLHPSLAGGVARGLGLAELHRRGVLVDATDEPHVEDVLLASDALVTDYSALMFDYALLDRPIVVHADDWGAFAASRGAYFDITADAPGHVSRSYRELAWLFASGTWQDREAERLRAGFRERYCEFEDGQAAERVVRLLMLGEAGGAPLPAARRTSGAGARSEALVER</sequence>
<feature type="domain" description="Glycosyltransferase 2-like" evidence="7">
    <location>
        <begin position="5"/>
        <end position="174"/>
    </location>
</feature>
<dbReference type="RefSeq" id="WP_215121047.1">
    <property type="nucleotide sequence ID" value="NZ_CP075896.1"/>
</dbReference>
<dbReference type="PANTHER" id="PTHR37316">
    <property type="entry name" value="TEICHOIC ACID GLYCEROL-PHOSPHATE PRIMASE"/>
    <property type="match status" value="1"/>
</dbReference>
<evidence type="ECO:0000256" key="4">
    <source>
        <dbReference type="ARBA" id="ARBA00022679"/>
    </source>
</evidence>
<dbReference type="SUPFAM" id="SSF53756">
    <property type="entry name" value="UDP-Glycosyltransferase/glycogen phosphorylase"/>
    <property type="match status" value="1"/>
</dbReference>
<evidence type="ECO:0000256" key="3">
    <source>
        <dbReference type="ARBA" id="ARBA00022475"/>
    </source>
</evidence>
<evidence type="ECO:0000313" key="8">
    <source>
        <dbReference type="EMBL" id="QWB25225.1"/>
    </source>
</evidence>
<name>A0ABX8FVI0_9ACTN</name>
<dbReference type="InterPro" id="IPR043149">
    <property type="entry name" value="TagF_N"/>
</dbReference>
<dbReference type="InterPro" id="IPR051612">
    <property type="entry name" value="Teichoic_Acid_Biosynth"/>
</dbReference>
<evidence type="ECO:0000256" key="2">
    <source>
        <dbReference type="ARBA" id="ARBA00010488"/>
    </source>
</evidence>
<evidence type="ECO:0000256" key="6">
    <source>
        <dbReference type="ARBA" id="ARBA00023136"/>
    </source>
</evidence>
<organism evidence="8 9">
    <name type="scientific">Streptomyces koelreuteriae</name>
    <dbReference type="NCBI Taxonomy" id="2838015"/>
    <lineage>
        <taxon>Bacteria</taxon>
        <taxon>Bacillati</taxon>
        <taxon>Actinomycetota</taxon>
        <taxon>Actinomycetes</taxon>
        <taxon>Kitasatosporales</taxon>
        <taxon>Streptomycetaceae</taxon>
        <taxon>Streptomyces</taxon>
    </lineage>
</organism>
<evidence type="ECO:0000313" key="9">
    <source>
        <dbReference type="Proteomes" id="UP000679629"/>
    </source>
</evidence>
<dbReference type="EMBL" id="CP075896">
    <property type="protein sequence ID" value="QWB25225.1"/>
    <property type="molecule type" value="Genomic_DNA"/>
</dbReference>
<dbReference type="Pfam" id="PF00535">
    <property type="entry name" value="Glycos_transf_2"/>
    <property type="match status" value="1"/>
</dbReference>
<dbReference type="CDD" id="cd00761">
    <property type="entry name" value="Glyco_tranf_GTA_type"/>
    <property type="match status" value="1"/>
</dbReference>
<dbReference type="InterPro" id="IPR043148">
    <property type="entry name" value="TagF_C"/>
</dbReference>
<evidence type="ECO:0000259" key="7">
    <source>
        <dbReference type="Pfam" id="PF00535"/>
    </source>
</evidence>
<dbReference type="InterPro" id="IPR001173">
    <property type="entry name" value="Glyco_trans_2-like"/>
</dbReference>
<gene>
    <name evidence="8" type="ORF">KJK29_23100</name>
</gene>